<reference evidence="4 5" key="1">
    <citation type="submission" date="2020-04" db="EMBL/GenBank/DDBJ databases">
        <title>Genome sequencing and assembly of Pseudoalteromonas arctica.</title>
        <authorList>
            <person name="Cook G.M."/>
        </authorList>
    </citation>
    <scope>NUCLEOTIDE SEQUENCE [LARGE SCALE GENOMIC DNA]</scope>
    <source>
        <strain evidence="4 5">NEC-BIFX-2020_001</strain>
    </source>
</reference>
<dbReference type="EMBL" id="JABBYB010000010">
    <property type="protein sequence ID" value="NMP04257.1"/>
    <property type="molecule type" value="Genomic_DNA"/>
</dbReference>
<dbReference type="InterPro" id="IPR001296">
    <property type="entry name" value="Glyco_trans_1"/>
</dbReference>
<keyword evidence="1" id="KW-0808">Transferase</keyword>
<dbReference type="AlphaFoldDB" id="A0AAP6Y3A9"/>
<feature type="domain" description="Glycosyl transferase family 1" evidence="2">
    <location>
        <begin position="189"/>
        <end position="347"/>
    </location>
</feature>
<feature type="domain" description="Glycosyltransferase subfamily 4-like N-terminal" evidence="3">
    <location>
        <begin position="21"/>
        <end position="163"/>
    </location>
</feature>
<evidence type="ECO:0000313" key="4">
    <source>
        <dbReference type="EMBL" id="NMP04257.1"/>
    </source>
</evidence>
<dbReference type="InterPro" id="IPR028098">
    <property type="entry name" value="Glyco_trans_4-like_N"/>
</dbReference>
<evidence type="ECO:0000259" key="2">
    <source>
        <dbReference type="Pfam" id="PF00534"/>
    </source>
</evidence>
<proteinExistence type="predicted"/>
<dbReference type="GO" id="GO:0009103">
    <property type="term" value="P:lipopolysaccharide biosynthetic process"/>
    <property type="evidence" value="ECO:0007669"/>
    <property type="project" value="TreeGrafter"/>
</dbReference>
<evidence type="ECO:0000313" key="5">
    <source>
        <dbReference type="Proteomes" id="UP000549590"/>
    </source>
</evidence>
<accession>A0AAP6Y3A9</accession>
<dbReference type="Pfam" id="PF00534">
    <property type="entry name" value="Glycos_transf_1"/>
    <property type="match status" value="1"/>
</dbReference>
<dbReference type="CDD" id="cd03794">
    <property type="entry name" value="GT4_WbuB-like"/>
    <property type="match status" value="1"/>
</dbReference>
<protein>
    <submittedName>
        <fullName evidence="4">Glycosyltransferase family 4 protein</fullName>
    </submittedName>
</protein>
<evidence type="ECO:0000259" key="3">
    <source>
        <dbReference type="Pfam" id="PF13439"/>
    </source>
</evidence>
<evidence type="ECO:0000256" key="1">
    <source>
        <dbReference type="ARBA" id="ARBA00022679"/>
    </source>
</evidence>
<name>A0AAP6Y3A9_9GAMM</name>
<gene>
    <name evidence="4" type="ORF">HHE94_16245</name>
</gene>
<dbReference type="Pfam" id="PF13439">
    <property type="entry name" value="Glyco_transf_4"/>
    <property type="match status" value="1"/>
</dbReference>
<dbReference type="Gene3D" id="3.40.50.2000">
    <property type="entry name" value="Glycogen Phosphorylase B"/>
    <property type="match status" value="2"/>
</dbReference>
<sequence length="370" mass="41235">MVGKVVHLTSAHPRFDTRIFVKMCSSLASMGFETSLIVADGLGNCRKNNVLIIDVGAKQGGRISRMTKTVYKVYKAAVAEDADVYHLHDPELLSIALLLKYKGKKVIFDAHEDLPVQILSKPYLSPRVAKVISKIAEIYESFLCKRIDAVVAATPFIRDKFLKINSTTVDINNFPKVEEFINIDTANFSQRESCCYIGGITKVRGIYEIVAAMELSKANGNLLLAGNFLEKQVQNEVVELAGWTKVDELGWLNREGIQSVLGHSFAGLVTLHPIENYKDALPVKMFEYMASGIPVIASNIPLWKEIVETDNCGICVDPYSSNEISDAMNFLAHNLEIAKQMGARGRNAVLEKYNWRIEEAKLLQLYSTLI</sequence>
<dbReference type="Proteomes" id="UP000549590">
    <property type="component" value="Unassembled WGS sequence"/>
</dbReference>
<dbReference type="RefSeq" id="WP_169044979.1">
    <property type="nucleotide sequence ID" value="NZ_JABBYB010000010.1"/>
</dbReference>
<dbReference type="PANTHER" id="PTHR46401:SF2">
    <property type="entry name" value="GLYCOSYLTRANSFERASE WBBK-RELATED"/>
    <property type="match status" value="1"/>
</dbReference>
<dbReference type="SUPFAM" id="SSF53756">
    <property type="entry name" value="UDP-Glycosyltransferase/glycogen phosphorylase"/>
    <property type="match status" value="1"/>
</dbReference>
<dbReference type="GO" id="GO:0016757">
    <property type="term" value="F:glycosyltransferase activity"/>
    <property type="evidence" value="ECO:0007669"/>
    <property type="project" value="InterPro"/>
</dbReference>
<dbReference type="PANTHER" id="PTHR46401">
    <property type="entry name" value="GLYCOSYLTRANSFERASE WBBK-RELATED"/>
    <property type="match status" value="1"/>
</dbReference>
<comment type="caution">
    <text evidence="4">The sequence shown here is derived from an EMBL/GenBank/DDBJ whole genome shotgun (WGS) entry which is preliminary data.</text>
</comment>
<organism evidence="4 5">
    <name type="scientific">Pseudoalteromonas arctica</name>
    <dbReference type="NCBI Taxonomy" id="394751"/>
    <lineage>
        <taxon>Bacteria</taxon>
        <taxon>Pseudomonadati</taxon>
        <taxon>Pseudomonadota</taxon>
        <taxon>Gammaproteobacteria</taxon>
        <taxon>Alteromonadales</taxon>
        <taxon>Pseudoalteromonadaceae</taxon>
        <taxon>Pseudoalteromonas</taxon>
    </lineage>
</organism>